<protein>
    <submittedName>
        <fullName evidence="1">Uncharacterized protein</fullName>
    </submittedName>
</protein>
<evidence type="ECO:0000313" key="2">
    <source>
        <dbReference type="Proteomes" id="UP000245212"/>
    </source>
</evidence>
<organism evidence="1 2">
    <name type="scientific">Corticimicrobacter populi</name>
    <dbReference type="NCBI Taxonomy" id="2175229"/>
    <lineage>
        <taxon>Bacteria</taxon>
        <taxon>Pseudomonadati</taxon>
        <taxon>Pseudomonadota</taxon>
        <taxon>Betaproteobacteria</taxon>
        <taxon>Burkholderiales</taxon>
        <taxon>Alcaligenaceae</taxon>
        <taxon>Corticimicrobacter</taxon>
    </lineage>
</organism>
<evidence type="ECO:0000313" key="1">
    <source>
        <dbReference type="EMBL" id="PWF23954.1"/>
    </source>
</evidence>
<dbReference type="InterPro" id="IPR027417">
    <property type="entry name" value="P-loop_NTPase"/>
</dbReference>
<dbReference type="AlphaFoldDB" id="A0A2V1JYI1"/>
<gene>
    <name evidence="1" type="ORF">DD235_06385</name>
</gene>
<accession>A0A2V1JYI1</accession>
<reference evidence="2" key="1">
    <citation type="submission" date="2018-05" db="EMBL/GenBank/DDBJ databases">
        <authorList>
            <person name="Li Y."/>
        </authorList>
    </citation>
    <scope>NUCLEOTIDE SEQUENCE [LARGE SCALE GENOMIC DNA]</scope>
    <source>
        <strain evidence="2">3d-2-2</strain>
    </source>
</reference>
<comment type="caution">
    <text evidence="1">The sequence shown here is derived from an EMBL/GenBank/DDBJ whole genome shotgun (WGS) entry which is preliminary data.</text>
</comment>
<sequence length="1248" mass="137490">MAIKEQKMGGVDVRVEINPPLGISGYLPNDNTAFQVKAEVFPPSKIPGEMVPKGVLRQAIRDLATTKGSYVIAATRDNTSESALDLRLNAMRDCLSANGLGSSPHVGFYDARKIADWVEQHPAIVAWVKHQLGKPLVGWRPYSGWAYQETTVDSEYLLDDRVKVFTPDAEKGLNVSDTIDRLRIDLSKGASVRIVGLSGVGKTRLVQALFDPSVKANQAALSTDDVLYTDLSDGPSPQPSAMLEALIEDGSQCVLVVDNCGADTHQKLTELLKTSGNKIGLVTVEYDVRDDLPDATRCYRLEGSSDDVIRQLLQRRYSVLSISDVDTITAFSDGNARIAFALAATVTTTGELARLRDSELFKRLFHQKNVENEDLLRCAEAASILYSFDGEDDGPGSEFNKIAAVADVSLITLQRKVIDLQRRGLVQVRGKWRAVLPHAIANRLAAQALEAIPKSQIVNIFVDTATDRVVRSFSRRLGYLHESAKAAELIRDWLSPSGRFGDLTALNDIGHEIFHNIAPISPKVALAAIGRAANIPSFLSDENSKRAQYAHTLKAIAFEEEHFDTAADILVRFALADPQENGGRESIVEILKSLFFCMLSGTNASPNQRSDFVRKLLESGDAEREQLGLLALDAALETWHFTSVSRFDFGARKRSEGWAPLSRSDVDAWFMPFIRMALGIGKQKSDLAESCRSILGRRLRRLWVDTNLRPEVCAAVKELASVVSWPQGWFGVKSILRFDLDKCDESIQNELRELENLLKPKAIPDMIRTRLLESSQFDLDLDDDADLRAETTGERICRSNKAVEELGEAAATIEGLLLELLPQLISTKSVASAFYLGVGVGKQIADPGWILDAAKEHIATATPGTVGVLFLRGLLNGWHHASPASAEEFLDSAVSDAIWVRWIMDLHCSIPMNQAAYARIHQSIKAGNTPAWQYFYLGMGRQTDSFSVEEIGELLSAITLLPDGGVVFLEVLAMVVHCASDHDDAYKESLAETCLNLLGSAEWGKVLGDSANSGYRLESILEFSLKRLASSEAALEVLNGLVAFARTKECSYSNRDVIKDAISPFLRHMPRRALDTIYVPGEEAYCRQMSPVIGHPYSDRKETALSVVPVDVLIDWCNASPSDRYVFAARSCKLFDTRSRASEKHVNIDSVDDSELVISEAALAVLANAPDKRAVIECYLMRFTPSGWSGSLAEILRKRIPLLDALNLGNEEELKPVLATARASLERRIAAEELREDEDERERTGSFE</sequence>
<dbReference type="Proteomes" id="UP000245212">
    <property type="component" value="Unassembled WGS sequence"/>
</dbReference>
<dbReference type="EMBL" id="QETA01000002">
    <property type="protein sequence ID" value="PWF23954.1"/>
    <property type="molecule type" value="Genomic_DNA"/>
</dbReference>
<keyword evidence="2" id="KW-1185">Reference proteome</keyword>
<name>A0A2V1JYI1_9BURK</name>
<proteinExistence type="predicted"/>
<dbReference type="SUPFAM" id="SSF52540">
    <property type="entry name" value="P-loop containing nucleoside triphosphate hydrolases"/>
    <property type="match status" value="1"/>
</dbReference>